<accession>A0A8S5MY20</accession>
<feature type="compositionally biased region" description="Basic and acidic residues" evidence="1">
    <location>
        <begin position="63"/>
        <end position="73"/>
    </location>
</feature>
<proteinExistence type="predicted"/>
<reference evidence="2" key="1">
    <citation type="journal article" date="2021" name="Proc. Natl. Acad. Sci. U.S.A.">
        <title>A Catalog of Tens of Thousands of Viruses from Human Metagenomes Reveals Hidden Associations with Chronic Diseases.</title>
        <authorList>
            <person name="Tisza M.J."/>
            <person name="Buck C.B."/>
        </authorList>
    </citation>
    <scope>NUCLEOTIDE SEQUENCE</scope>
    <source>
        <strain evidence="2">CtKXi8</strain>
    </source>
</reference>
<evidence type="ECO:0000313" key="2">
    <source>
        <dbReference type="EMBL" id="DAD87301.1"/>
    </source>
</evidence>
<feature type="region of interest" description="Disordered" evidence="1">
    <location>
        <begin position="41"/>
        <end position="73"/>
    </location>
</feature>
<evidence type="ECO:0000256" key="1">
    <source>
        <dbReference type="SAM" id="MobiDB-lite"/>
    </source>
</evidence>
<dbReference type="EMBL" id="BK015018">
    <property type="protein sequence ID" value="DAD87301.1"/>
    <property type="molecule type" value="Genomic_DNA"/>
</dbReference>
<name>A0A8S5MY20_9CAUD</name>
<protein>
    <submittedName>
        <fullName evidence="2">Major head protein</fullName>
    </submittedName>
</protein>
<organism evidence="2">
    <name type="scientific">Siphoviridae sp. ctKXi8</name>
    <dbReference type="NCBI Taxonomy" id="2826244"/>
    <lineage>
        <taxon>Viruses</taxon>
        <taxon>Duplodnaviria</taxon>
        <taxon>Heunggongvirae</taxon>
        <taxon>Uroviricota</taxon>
        <taxon>Caudoviricetes</taxon>
    </lineage>
</organism>
<sequence length="195" mass="21468">MAKIDTSLIEGYADMPPEQKLAALEAFEYEDNAAELEKQKNALSKANSEAAEWKRKHNALLSEEEKKKQEDADKLAQMEQELADLRKGKTVSEYKAKFVAQGYDEALAEETAQALADGDSAKVFANQSKFLEEYAKKVKADALKKTPNPTPGAGSGGGAIDYDKKIEEAQKNGDLAAVAYYNRLRAQEEAEQNKS</sequence>